<dbReference type="OrthoDB" id="3782397at2"/>
<dbReference type="InterPro" id="IPR014710">
    <property type="entry name" value="RmlC-like_jellyroll"/>
</dbReference>
<protein>
    <submittedName>
        <fullName evidence="2">Cupin domain-containing protein</fullName>
    </submittedName>
</protein>
<dbReference type="InterPro" id="IPR011051">
    <property type="entry name" value="RmlC_Cupin_sf"/>
</dbReference>
<dbReference type="InterPro" id="IPR013096">
    <property type="entry name" value="Cupin_2"/>
</dbReference>
<dbReference type="SUPFAM" id="SSF51182">
    <property type="entry name" value="RmlC-like cupins"/>
    <property type="match status" value="1"/>
</dbReference>
<dbReference type="AlphaFoldDB" id="A0A1G6SNB3"/>
<proteinExistence type="predicted"/>
<dbReference type="EMBL" id="FMZM01000006">
    <property type="protein sequence ID" value="SDD18328.1"/>
    <property type="molecule type" value="Genomic_DNA"/>
</dbReference>
<dbReference type="STRING" id="1045774.SAMN05421872_106216"/>
<accession>A0A1G6SNB3</accession>
<evidence type="ECO:0000313" key="3">
    <source>
        <dbReference type="Proteomes" id="UP000199034"/>
    </source>
</evidence>
<dbReference type="Gene3D" id="2.60.120.10">
    <property type="entry name" value="Jelly Rolls"/>
    <property type="match status" value="1"/>
</dbReference>
<organism evidence="2 3">
    <name type="scientific">Nocardioides lianchengensis</name>
    <dbReference type="NCBI Taxonomy" id="1045774"/>
    <lineage>
        <taxon>Bacteria</taxon>
        <taxon>Bacillati</taxon>
        <taxon>Actinomycetota</taxon>
        <taxon>Actinomycetes</taxon>
        <taxon>Propionibacteriales</taxon>
        <taxon>Nocardioidaceae</taxon>
        <taxon>Nocardioides</taxon>
    </lineage>
</organism>
<name>A0A1G6SNB3_9ACTN</name>
<sequence length="117" mass="12044">MLTLGDRPGRPVDAHGSRGFDVTAFGITAEAHLVTVRLRPGGVVGRHPAAGRQLLVVLSGDATVSGSSGDAVVLAPGQAAVWEPNELHETRSESGLVALLVEGDVDVASAPREVEYP</sequence>
<dbReference type="Proteomes" id="UP000199034">
    <property type="component" value="Unassembled WGS sequence"/>
</dbReference>
<gene>
    <name evidence="2" type="ORF">SAMN05421872_106216</name>
</gene>
<evidence type="ECO:0000259" key="1">
    <source>
        <dbReference type="Pfam" id="PF07883"/>
    </source>
</evidence>
<dbReference type="RefSeq" id="WP_090856252.1">
    <property type="nucleotide sequence ID" value="NZ_FMZM01000006.1"/>
</dbReference>
<dbReference type="Pfam" id="PF07883">
    <property type="entry name" value="Cupin_2"/>
    <property type="match status" value="1"/>
</dbReference>
<evidence type="ECO:0000313" key="2">
    <source>
        <dbReference type="EMBL" id="SDD18328.1"/>
    </source>
</evidence>
<reference evidence="2 3" key="1">
    <citation type="submission" date="2016-10" db="EMBL/GenBank/DDBJ databases">
        <authorList>
            <person name="de Groot N.N."/>
        </authorList>
    </citation>
    <scope>NUCLEOTIDE SEQUENCE [LARGE SCALE GENOMIC DNA]</scope>
    <source>
        <strain evidence="2 3">CGMCC 4.6858</strain>
    </source>
</reference>
<feature type="domain" description="Cupin type-2" evidence="1">
    <location>
        <begin position="35"/>
        <end position="94"/>
    </location>
</feature>
<keyword evidence="3" id="KW-1185">Reference proteome</keyword>